<keyword evidence="9" id="KW-0732">Signal</keyword>
<evidence type="ECO:0000256" key="9">
    <source>
        <dbReference type="SAM" id="SignalP"/>
    </source>
</evidence>
<name>A0A151Z7B7_TIELA</name>
<evidence type="ECO:0000256" key="3">
    <source>
        <dbReference type="ARBA" id="ARBA00022525"/>
    </source>
</evidence>
<reference evidence="11 12" key="1">
    <citation type="submission" date="2015-12" db="EMBL/GenBank/DDBJ databases">
        <title>Dictyostelia acquired genes for synthesis and detection of signals that induce cell-type specialization by lateral gene transfer from prokaryotes.</title>
        <authorList>
            <person name="Gloeckner G."/>
            <person name="Schaap P."/>
        </authorList>
    </citation>
    <scope>NUCLEOTIDE SEQUENCE [LARGE SCALE GENOMIC DNA]</scope>
    <source>
        <strain evidence="11 12">TK</strain>
    </source>
</reference>
<dbReference type="GO" id="GO:0004222">
    <property type="term" value="F:metalloendopeptidase activity"/>
    <property type="evidence" value="ECO:0007669"/>
    <property type="project" value="InterPro"/>
</dbReference>
<proteinExistence type="predicted"/>
<dbReference type="OrthoDB" id="19788at2759"/>
<evidence type="ECO:0000256" key="2">
    <source>
        <dbReference type="ARBA" id="ARBA00004613"/>
    </source>
</evidence>
<comment type="subcellular location">
    <subcellularLocation>
        <location evidence="2">Secreted</location>
    </subcellularLocation>
</comment>
<evidence type="ECO:0000256" key="1">
    <source>
        <dbReference type="ARBA" id="ARBA00001947"/>
    </source>
</evidence>
<dbReference type="Gene3D" id="3.40.390.10">
    <property type="entry name" value="Collagenase (Catalytic Domain)"/>
    <property type="match status" value="1"/>
</dbReference>
<feature type="chain" id="PRO_5007592919" description="Peptidase M66 domain-containing protein" evidence="9">
    <location>
        <begin position="20"/>
        <end position="647"/>
    </location>
</feature>
<evidence type="ECO:0000313" key="11">
    <source>
        <dbReference type="EMBL" id="KYQ89827.1"/>
    </source>
</evidence>
<dbReference type="GO" id="GO:0046872">
    <property type="term" value="F:metal ion binding"/>
    <property type="evidence" value="ECO:0007669"/>
    <property type="project" value="UniProtKB-KW"/>
</dbReference>
<dbReference type="GO" id="GO:0006508">
    <property type="term" value="P:proteolysis"/>
    <property type="evidence" value="ECO:0007669"/>
    <property type="project" value="UniProtKB-KW"/>
</dbReference>
<dbReference type="SUPFAM" id="SSF55486">
    <property type="entry name" value="Metalloproteases ('zincins'), catalytic domain"/>
    <property type="match status" value="1"/>
</dbReference>
<keyword evidence="6" id="KW-0378">Hydrolase</keyword>
<comment type="cofactor">
    <cofactor evidence="1">
        <name>Zn(2+)</name>
        <dbReference type="ChEBI" id="CHEBI:29105"/>
    </cofactor>
</comment>
<evidence type="ECO:0000256" key="5">
    <source>
        <dbReference type="ARBA" id="ARBA00022723"/>
    </source>
</evidence>
<dbReference type="InParanoid" id="A0A151Z7B7"/>
<dbReference type="PANTHER" id="PTHR39540:SF1">
    <property type="entry name" value="DICTOMALLEIN-1-RELATED"/>
    <property type="match status" value="1"/>
</dbReference>
<evidence type="ECO:0000313" key="12">
    <source>
        <dbReference type="Proteomes" id="UP000076078"/>
    </source>
</evidence>
<accession>A0A151Z7B7</accession>
<feature type="domain" description="Peptidase M66" evidence="10">
    <location>
        <begin position="146"/>
        <end position="410"/>
    </location>
</feature>
<sequence>MKLTLFIYLFILCICNSYCVKITITRLSVAQSHIIPQPGNLNWNLVDTSGNTIVRELHLTGGKSSLLLFEFGRTDLVNATVEASRGQTTLGTLSLLPPSQLPTVESNGASYLTTAYSVKSLKSWISPGVSLRVIANGFEYSDPIYLSVGCPTTMDLFLFPIYLFGANWGNSVNFSKVSTIPQENQQEWINKWPINSVNVQTHSTGGLVWPTLVLPPNGTHTAFQSTHKNQQRNINENMGILLSIIKDIFEAFGDSKTNTQYYAPITWFDENGKLSYSGGGLGVTGGSVSVGDSEYTGVFLHELGHAAGLLHSGEAYSAGKYPYPNGSLKGSQWGYDPNHNQLLSTLIPTSAYHYPTCLQQPFETNTQGKCLKQSIMQGGIGCEASDYKFSMFADFEVGSMQNYFEGITTKNVTTGVKTYTGGRIFKDQTFSSGYSRWDSIEKQFVEYSPSTADGGVFGINNNLPSKKNIPVYTLVSSVSISNTPGATILYPPLYTDNGSTIPYFDPTNEIDMAMVRPGGTYFWYCHASGCDFTYRITYQDGSYKHVMVKQGLRSWFQINGTIDDQYYSSTSSKSQLSFVVNIPGSKAITKFEILYTPNVYIGLANTTSTVLLDYTCSGQGKSIHCTQNFPSKVKIYHQVTSLYQSVQ</sequence>
<dbReference type="PANTHER" id="PTHR39540">
    <property type="match status" value="1"/>
</dbReference>
<protein>
    <recommendedName>
        <fullName evidence="10">Peptidase M66 domain-containing protein</fullName>
    </recommendedName>
</protein>
<evidence type="ECO:0000259" key="10">
    <source>
        <dbReference type="PROSITE" id="PS51694"/>
    </source>
</evidence>
<feature type="signal peptide" evidence="9">
    <location>
        <begin position="1"/>
        <end position="19"/>
    </location>
</feature>
<keyword evidence="7" id="KW-0862">Zinc</keyword>
<gene>
    <name evidence="11" type="ORF">DLAC_09804</name>
</gene>
<dbReference type="AlphaFoldDB" id="A0A151Z7B7"/>
<dbReference type="InterPro" id="IPR051256">
    <property type="entry name" value="Dictomallein"/>
</dbReference>
<dbReference type="Proteomes" id="UP000076078">
    <property type="component" value="Unassembled WGS sequence"/>
</dbReference>
<dbReference type="EMBL" id="LODT01000039">
    <property type="protein sequence ID" value="KYQ89827.1"/>
    <property type="molecule type" value="Genomic_DNA"/>
</dbReference>
<evidence type="ECO:0000256" key="7">
    <source>
        <dbReference type="ARBA" id="ARBA00022833"/>
    </source>
</evidence>
<dbReference type="Pfam" id="PF10462">
    <property type="entry name" value="Peptidase_M66"/>
    <property type="match status" value="1"/>
</dbReference>
<dbReference type="PROSITE" id="PS51694">
    <property type="entry name" value="PEPTIDASE_M66"/>
    <property type="match status" value="1"/>
</dbReference>
<keyword evidence="4" id="KW-0645">Protease</keyword>
<evidence type="ECO:0000256" key="8">
    <source>
        <dbReference type="ARBA" id="ARBA00023049"/>
    </source>
</evidence>
<dbReference type="InterPro" id="IPR019503">
    <property type="entry name" value="Peptidase_M66_dom"/>
</dbReference>
<dbReference type="GO" id="GO:0005576">
    <property type="term" value="C:extracellular region"/>
    <property type="evidence" value="ECO:0007669"/>
    <property type="project" value="UniProtKB-SubCell"/>
</dbReference>
<evidence type="ECO:0000256" key="4">
    <source>
        <dbReference type="ARBA" id="ARBA00022670"/>
    </source>
</evidence>
<keyword evidence="3" id="KW-0964">Secreted</keyword>
<organism evidence="11 12">
    <name type="scientific">Tieghemostelium lacteum</name>
    <name type="common">Slime mold</name>
    <name type="synonym">Dictyostelium lacteum</name>
    <dbReference type="NCBI Taxonomy" id="361077"/>
    <lineage>
        <taxon>Eukaryota</taxon>
        <taxon>Amoebozoa</taxon>
        <taxon>Evosea</taxon>
        <taxon>Eumycetozoa</taxon>
        <taxon>Dictyostelia</taxon>
        <taxon>Dictyosteliales</taxon>
        <taxon>Raperosteliaceae</taxon>
        <taxon>Tieghemostelium</taxon>
    </lineage>
</organism>
<keyword evidence="5" id="KW-0479">Metal-binding</keyword>
<evidence type="ECO:0000256" key="6">
    <source>
        <dbReference type="ARBA" id="ARBA00022801"/>
    </source>
</evidence>
<keyword evidence="8" id="KW-0482">Metalloprotease</keyword>
<dbReference type="InterPro" id="IPR024079">
    <property type="entry name" value="MetalloPept_cat_dom_sf"/>
</dbReference>
<comment type="caution">
    <text evidence="11">The sequence shown here is derived from an EMBL/GenBank/DDBJ whole genome shotgun (WGS) entry which is preliminary data.</text>
</comment>
<keyword evidence="12" id="KW-1185">Reference proteome</keyword>